<dbReference type="Gene3D" id="1.10.357.10">
    <property type="entry name" value="Tetracycline Repressor, domain 2"/>
    <property type="match status" value="1"/>
</dbReference>
<keyword evidence="3" id="KW-0804">Transcription</keyword>
<keyword evidence="7" id="KW-1185">Reference proteome</keyword>
<dbReference type="SUPFAM" id="SSF48498">
    <property type="entry name" value="Tetracyclin repressor-like, C-terminal domain"/>
    <property type="match status" value="1"/>
</dbReference>
<dbReference type="SUPFAM" id="SSF46689">
    <property type="entry name" value="Homeodomain-like"/>
    <property type="match status" value="1"/>
</dbReference>
<dbReference type="RefSeq" id="WP_198413273.1">
    <property type="nucleotide sequence ID" value="NZ_BOPD01000049.1"/>
</dbReference>
<dbReference type="PROSITE" id="PS50977">
    <property type="entry name" value="HTH_TETR_2"/>
    <property type="match status" value="1"/>
</dbReference>
<dbReference type="Pfam" id="PF00440">
    <property type="entry name" value="TetR_N"/>
    <property type="match status" value="1"/>
</dbReference>
<dbReference type="InterPro" id="IPR001647">
    <property type="entry name" value="HTH_TetR"/>
</dbReference>
<dbReference type="InterPro" id="IPR036271">
    <property type="entry name" value="Tet_transcr_reg_TetR-rel_C_sf"/>
</dbReference>
<proteinExistence type="predicted"/>
<evidence type="ECO:0000313" key="6">
    <source>
        <dbReference type="EMBL" id="GIJ36380.1"/>
    </source>
</evidence>
<dbReference type="InterPro" id="IPR009057">
    <property type="entry name" value="Homeodomain-like_sf"/>
</dbReference>
<feature type="DNA-binding region" description="H-T-H motif" evidence="4">
    <location>
        <begin position="28"/>
        <end position="47"/>
    </location>
</feature>
<dbReference type="Proteomes" id="UP000607311">
    <property type="component" value="Unassembled WGS sequence"/>
</dbReference>
<evidence type="ECO:0000256" key="4">
    <source>
        <dbReference type="PROSITE-ProRule" id="PRU00335"/>
    </source>
</evidence>
<dbReference type="PANTHER" id="PTHR47506">
    <property type="entry name" value="TRANSCRIPTIONAL REGULATORY PROTEIN"/>
    <property type="match status" value="1"/>
</dbReference>
<evidence type="ECO:0000256" key="1">
    <source>
        <dbReference type="ARBA" id="ARBA00023015"/>
    </source>
</evidence>
<dbReference type="PRINTS" id="PR00455">
    <property type="entry name" value="HTHTETR"/>
</dbReference>
<keyword evidence="1" id="KW-0805">Transcription regulation</keyword>
<evidence type="ECO:0000256" key="3">
    <source>
        <dbReference type="ARBA" id="ARBA00023163"/>
    </source>
</evidence>
<reference evidence="6" key="1">
    <citation type="submission" date="2021-01" db="EMBL/GenBank/DDBJ databases">
        <title>Whole genome shotgun sequence of Verrucosispora sediminis NBRC 107745.</title>
        <authorList>
            <person name="Komaki H."/>
            <person name="Tamura T."/>
        </authorList>
    </citation>
    <scope>NUCLEOTIDE SEQUENCE</scope>
    <source>
        <strain evidence="6">NBRC 107745</strain>
    </source>
</reference>
<sequence>MNRQPDKRSRLIDAAVRIVHEQGFARTTLADIAGAAEVPLGNVYYYFKTKDAIGEALVAQHAGHYATLRKQWTQSGDARSRLVAFVQMTVDNRAALARSGCPVGTLCAELNKVGGPLAEQTGAIFTELLGWLEEQFRVLGRDADAADLALHLLSALQGVSLIAHSLGDPDYVNRETSRLTAWIENL</sequence>
<feature type="domain" description="HTH tetR-type" evidence="5">
    <location>
        <begin position="5"/>
        <end position="65"/>
    </location>
</feature>
<name>A0A9W5XMF2_9ACTN</name>
<dbReference type="GO" id="GO:0003677">
    <property type="term" value="F:DNA binding"/>
    <property type="evidence" value="ECO:0007669"/>
    <property type="project" value="UniProtKB-UniRule"/>
</dbReference>
<evidence type="ECO:0000259" key="5">
    <source>
        <dbReference type="PROSITE" id="PS50977"/>
    </source>
</evidence>
<keyword evidence="2 4" id="KW-0238">DNA-binding</keyword>
<comment type="caution">
    <text evidence="6">The sequence shown here is derived from an EMBL/GenBank/DDBJ whole genome shotgun (WGS) entry which is preliminary data.</text>
</comment>
<evidence type="ECO:0000313" key="7">
    <source>
        <dbReference type="Proteomes" id="UP000607311"/>
    </source>
</evidence>
<organism evidence="6 7">
    <name type="scientific">Micromonospora sediminimaris</name>
    <dbReference type="NCBI Taxonomy" id="547162"/>
    <lineage>
        <taxon>Bacteria</taxon>
        <taxon>Bacillati</taxon>
        <taxon>Actinomycetota</taxon>
        <taxon>Actinomycetes</taxon>
        <taxon>Micromonosporales</taxon>
        <taxon>Micromonosporaceae</taxon>
        <taxon>Micromonospora</taxon>
    </lineage>
</organism>
<dbReference type="PANTHER" id="PTHR47506:SF1">
    <property type="entry name" value="HTH-TYPE TRANSCRIPTIONAL REGULATOR YJDC"/>
    <property type="match status" value="1"/>
</dbReference>
<evidence type="ECO:0000256" key="2">
    <source>
        <dbReference type="ARBA" id="ARBA00023125"/>
    </source>
</evidence>
<protein>
    <submittedName>
        <fullName evidence="6">TetR family transcriptional regulator</fullName>
    </submittedName>
</protein>
<gene>
    <name evidence="6" type="ORF">Vse01_55280</name>
</gene>
<dbReference type="EMBL" id="BOPD01000049">
    <property type="protein sequence ID" value="GIJ36380.1"/>
    <property type="molecule type" value="Genomic_DNA"/>
</dbReference>
<accession>A0A9W5XMF2</accession>
<dbReference type="AlphaFoldDB" id="A0A9W5XMF2"/>